<dbReference type="PANTHER" id="PTHR21682">
    <property type="entry name" value="COILED-COIL DOMAIN-CONTAINING PROTEIN 149"/>
    <property type="match status" value="1"/>
</dbReference>
<evidence type="ECO:0000256" key="4">
    <source>
        <dbReference type="SAM" id="MobiDB-lite"/>
    </source>
</evidence>
<evidence type="ECO:0000256" key="3">
    <source>
        <dbReference type="SAM" id="Coils"/>
    </source>
</evidence>
<comment type="similarity">
    <text evidence="1">Belongs to the CCDC149 family.</text>
</comment>
<reference evidence="5" key="1">
    <citation type="submission" date="2018-04" db="EMBL/GenBank/DDBJ databases">
        <authorList>
            <person name="Go L.Y."/>
            <person name="Mitchell J.A."/>
        </authorList>
    </citation>
    <scope>NUCLEOTIDE SEQUENCE</scope>
    <source>
        <tissue evidence="5">Whole organism</tissue>
    </source>
</reference>
<evidence type="ECO:0000313" key="6">
    <source>
        <dbReference type="EMBL" id="SSX19936.1"/>
    </source>
</evidence>
<evidence type="ECO:0000256" key="2">
    <source>
        <dbReference type="ARBA" id="ARBA00023054"/>
    </source>
</evidence>
<evidence type="ECO:0000313" key="5">
    <source>
        <dbReference type="EMBL" id="SSW99556.1"/>
    </source>
</evidence>
<gene>
    <name evidence="6" type="primary">CSON000086</name>
</gene>
<dbReference type="Pfam" id="PF09789">
    <property type="entry name" value="CC149"/>
    <property type="match status" value="1"/>
</dbReference>
<feature type="coiled-coil region" evidence="3">
    <location>
        <begin position="99"/>
        <end position="191"/>
    </location>
</feature>
<dbReference type="VEuPathDB" id="VectorBase:CSON000086"/>
<organism evidence="6">
    <name type="scientific">Culicoides sonorensis</name>
    <name type="common">Biting midge</name>
    <dbReference type="NCBI Taxonomy" id="179676"/>
    <lineage>
        <taxon>Eukaryota</taxon>
        <taxon>Metazoa</taxon>
        <taxon>Ecdysozoa</taxon>
        <taxon>Arthropoda</taxon>
        <taxon>Hexapoda</taxon>
        <taxon>Insecta</taxon>
        <taxon>Pterygota</taxon>
        <taxon>Neoptera</taxon>
        <taxon>Endopterygota</taxon>
        <taxon>Diptera</taxon>
        <taxon>Nematocera</taxon>
        <taxon>Chironomoidea</taxon>
        <taxon>Ceratopogonidae</taxon>
        <taxon>Ceratopogoninae</taxon>
        <taxon>Culicoides</taxon>
        <taxon>Monoculicoides</taxon>
    </lineage>
</organism>
<dbReference type="AlphaFoldDB" id="A0A336LPH3"/>
<dbReference type="OMA" id="RYSAMKR"/>
<feature type="compositionally biased region" description="Polar residues" evidence="4">
    <location>
        <begin position="404"/>
        <end position="413"/>
    </location>
</feature>
<sequence length="488" mass="55531">MDKKKNKKENAVVSFLENTEHMENYNVENSALYRKLQSKVEALNIMRNELEKYRTERDQWKLMAETLQLRYSAIKNTISVHSPNNSVDYSGGSSVRALLTETQQSNIQLQTEVDTLRQRLNEVEGDMALLRKRNRELLNQKKDLSVKSDSVIQEDRQDGWNLEKSKMIAQLEQLKKQIAQLKYDLKGVLDEKEEVVTERDAYKCKAHRLNFELNTALKNEGPQAKILDIDALILENKLLQERLKNLESELEMSKNTVEKHKGLIESKRKKGIMKFTTNKQNLSSQVTDLIDRSHNRETVKNGDDHVSLKTESVSELKEICLGLLDKLNDKSLELSHQRKANKLLAAKIADLQNRITGPNEDKNHTSNFSPSQILLGGYSSAQVDQDHVENNYDKFDHDPITLSPAASSSFMRNSATTSESTKSMASSSEYEKQSAISDVSSEYTMDTINEINGDGSKMVNGNGDDSNELQELPKEIQEMVQKAMSLDE</sequence>
<protein>
    <submittedName>
        <fullName evidence="6">CSON000086 protein</fullName>
    </submittedName>
</protein>
<feature type="coiled-coil region" evidence="3">
    <location>
        <begin position="229"/>
        <end position="263"/>
    </location>
</feature>
<name>A0A336LPH3_CULSO</name>
<feature type="region of interest" description="Disordered" evidence="4">
    <location>
        <begin position="391"/>
        <end position="473"/>
    </location>
</feature>
<dbReference type="InterPro" id="IPR019179">
    <property type="entry name" value="CC149"/>
</dbReference>
<keyword evidence="2 3" id="KW-0175">Coiled coil</keyword>
<accession>A0A336LPH3</accession>
<proteinExistence type="inferred from homology"/>
<dbReference type="EMBL" id="UFQT01000100">
    <property type="protein sequence ID" value="SSX19936.1"/>
    <property type="molecule type" value="Genomic_DNA"/>
</dbReference>
<feature type="coiled-coil region" evidence="3">
    <location>
        <begin position="33"/>
        <end position="70"/>
    </location>
</feature>
<evidence type="ECO:0000256" key="1">
    <source>
        <dbReference type="ARBA" id="ARBA00005872"/>
    </source>
</evidence>
<feature type="compositionally biased region" description="Polar residues" evidence="4">
    <location>
        <begin position="434"/>
        <end position="450"/>
    </location>
</feature>
<reference evidence="6" key="2">
    <citation type="submission" date="2018-07" db="EMBL/GenBank/DDBJ databases">
        <authorList>
            <person name="Quirk P.G."/>
            <person name="Krulwich T.A."/>
        </authorList>
    </citation>
    <scope>NUCLEOTIDE SEQUENCE</scope>
</reference>
<dbReference type="EMBL" id="UFQS01000100">
    <property type="protein sequence ID" value="SSW99556.1"/>
    <property type="molecule type" value="Genomic_DNA"/>
</dbReference>
<dbReference type="PANTHER" id="PTHR21682:SF2">
    <property type="entry name" value="COILED-COIL DOMAIN-CONTAINING PROTEIN 149"/>
    <property type="match status" value="1"/>
</dbReference>
<feature type="compositionally biased region" description="Low complexity" evidence="4">
    <location>
        <begin position="414"/>
        <end position="428"/>
    </location>
</feature>